<dbReference type="EMBL" id="CP102480">
    <property type="protein sequence ID" value="UUX51308.1"/>
    <property type="molecule type" value="Genomic_DNA"/>
</dbReference>
<dbReference type="GO" id="GO:0006749">
    <property type="term" value="P:glutathione metabolic process"/>
    <property type="evidence" value="ECO:0007669"/>
    <property type="project" value="TreeGrafter"/>
</dbReference>
<dbReference type="KEGG" id="naci:NUH88_06335"/>
<dbReference type="Pfam" id="PF00043">
    <property type="entry name" value="GST_C"/>
    <property type="match status" value="1"/>
</dbReference>
<comment type="subunit">
    <text evidence="1">Homodimer.</text>
</comment>
<dbReference type="GO" id="GO:0004364">
    <property type="term" value="F:glutathione transferase activity"/>
    <property type="evidence" value="ECO:0007669"/>
    <property type="project" value="TreeGrafter"/>
</dbReference>
<sequence>MPTLYHLWISPFSRKIRVILGEKKIEADLKVEQIWDRRPEFLAMNPDGTVPVFVDDDGTTVANSVAISEYLDETRPEVPLLPGDAAARAEIRRLVAWFDRKFNEEVTEMLVGEKLMKRFLGTGEPSSAAIRAGHINIATHLAYIGFLAERRNWLAGDHFSLADIAAAAHISAVDYIGDVPWEKYPEAKQWYARVKSRPSFRPLLSDHIPGVRPPAHYANLDF</sequence>
<accession>A0A9J7AYG2</accession>
<feature type="domain" description="GST N-terminal" evidence="2">
    <location>
        <begin position="1"/>
        <end position="79"/>
    </location>
</feature>
<evidence type="ECO:0000256" key="1">
    <source>
        <dbReference type="ARBA" id="ARBA00011738"/>
    </source>
</evidence>
<dbReference type="Gene3D" id="1.20.1050.10">
    <property type="match status" value="1"/>
</dbReference>
<dbReference type="SFLD" id="SFLDS00019">
    <property type="entry name" value="Glutathione_Transferase_(cytos"/>
    <property type="match status" value="1"/>
</dbReference>
<dbReference type="CDD" id="cd00299">
    <property type="entry name" value="GST_C_family"/>
    <property type="match status" value="1"/>
</dbReference>
<proteinExistence type="predicted"/>
<dbReference type="InterPro" id="IPR036249">
    <property type="entry name" value="Thioredoxin-like_sf"/>
</dbReference>
<dbReference type="CDD" id="cd00570">
    <property type="entry name" value="GST_N_family"/>
    <property type="match status" value="1"/>
</dbReference>
<dbReference type="PANTHER" id="PTHR43969:SF9">
    <property type="entry name" value="GLUTATHIONE S TRANSFERASE D10, ISOFORM A-RELATED"/>
    <property type="match status" value="1"/>
</dbReference>
<dbReference type="SFLD" id="SFLDG00358">
    <property type="entry name" value="Main_(cytGST)"/>
    <property type="match status" value="1"/>
</dbReference>
<reference evidence="4" key="1">
    <citation type="submission" date="2022-08" db="EMBL/GenBank/DDBJ databases">
        <title>Nisaea acidiphila sp. nov., isolated from a marine algal debris and emended description of the genus Nisaea Urios et al. 2008.</title>
        <authorList>
            <person name="Kwon K."/>
        </authorList>
    </citation>
    <scope>NUCLEOTIDE SEQUENCE</scope>
    <source>
        <strain evidence="4">MEBiC11861</strain>
    </source>
</reference>
<dbReference type="PANTHER" id="PTHR43969">
    <property type="entry name" value="GLUTATHIONE S TRANSFERASE D10, ISOFORM A-RELATED"/>
    <property type="match status" value="1"/>
</dbReference>
<dbReference type="InterPro" id="IPR036282">
    <property type="entry name" value="Glutathione-S-Trfase_C_sf"/>
</dbReference>
<gene>
    <name evidence="4" type="ORF">NUH88_06335</name>
</gene>
<evidence type="ECO:0000259" key="2">
    <source>
        <dbReference type="PROSITE" id="PS50404"/>
    </source>
</evidence>
<dbReference type="Gene3D" id="3.40.30.10">
    <property type="entry name" value="Glutaredoxin"/>
    <property type="match status" value="1"/>
</dbReference>
<dbReference type="Pfam" id="PF13409">
    <property type="entry name" value="GST_N_2"/>
    <property type="match status" value="1"/>
</dbReference>
<protein>
    <submittedName>
        <fullName evidence="4">Glutathione S-transferase family protein</fullName>
    </submittedName>
</protein>
<dbReference type="InterPro" id="IPR040079">
    <property type="entry name" value="Glutathione_S-Trfase"/>
</dbReference>
<dbReference type="Proteomes" id="UP001060336">
    <property type="component" value="Chromosome"/>
</dbReference>
<evidence type="ECO:0000313" key="5">
    <source>
        <dbReference type="Proteomes" id="UP001060336"/>
    </source>
</evidence>
<dbReference type="InterPro" id="IPR004046">
    <property type="entry name" value="GST_C"/>
</dbReference>
<keyword evidence="5" id="KW-1185">Reference proteome</keyword>
<dbReference type="InterPro" id="IPR010987">
    <property type="entry name" value="Glutathione-S-Trfase_C-like"/>
</dbReference>
<dbReference type="PROSITE" id="PS50404">
    <property type="entry name" value="GST_NTER"/>
    <property type="match status" value="1"/>
</dbReference>
<dbReference type="InterPro" id="IPR004045">
    <property type="entry name" value="Glutathione_S-Trfase_N"/>
</dbReference>
<organism evidence="4 5">
    <name type="scientific">Nisaea acidiphila</name>
    <dbReference type="NCBI Taxonomy" id="1862145"/>
    <lineage>
        <taxon>Bacteria</taxon>
        <taxon>Pseudomonadati</taxon>
        <taxon>Pseudomonadota</taxon>
        <taxon>Alphaproteobacteria</taxon>
        <taxon>Rhodospirillales</taxon>
        <taxon>Thalassobaculaceae</taxon>
        <taxon>Nisaea</taxon>
    </lineage>
</organism>
<dbReference type="SUPFAM" id="SSF47616">
    <property type="entry name" value="GST C-terminal domain-like"/>
    <property type="match status" value="1"/>
</dbReference>
<dbReference type="AlphaFoldDB" id="A0A9J7AYG2"/>
<dbReference type="SUPFAM" id="SSF52833">
    <property type="entry name" value="Thioredoxin-like"/>
    <property type="match status" value="1"/>
</dbReference>
<feature type="domain" description="GST C-terminal" evidence="3">
    <location>
        <begin position="84"/>
        <end position="217"/>
    </location>
</feature>
<dbReference type="PROSITE" id="PS50405">
    <property type="entry name" value="GST_CTER"/>
    <property type="match status" value="1"/>
</dbReference>
<evidence type="ECO:0000313" key="4">
    <source>
        <dbReference type="EMBL" id="UUX51308.1"/>
    </source>
</evidence>
<name>A0A9J7AYG2_9PROT</name>
<dbReference type="RefSeq" id="WP_257770718.1">
    <property type="nucleotide sequence ID" value="NZ_CP102480.1"/>
</dbReference>
<evidence type="ECO:0000259" key="3">
    <source>
        <dbReference type="PROSITE" id="PS50405"/>
    </source>
</evidence>